<dbReference type="EMBL" id="MQWD01000001">
    <property type="protein sequence ID" value="PAP77570.1"/>
    <property type="molecule type" value="Genomic_DNA"/>
</dbReference>
<dbReference type="SUPFAM" id="SSF142906">
    <property type="entry name" value="YjbR-like"/>
    <property type="match status" value="1"/>
</dbReference>
<dbReference type="InterPro" id="IPR007351">
    <property type="entry name" value="YjbR"/>
</dbReference>
<dbReference type="InterPro" id="IPR038056">
    <property type="entry name" value="YjbR-like_sf"/>
</dbReference>
<dbReference type="RefSeq" id="WP_095511236.1">
    <property type="nucleotide sequence ID" value="NZ_MQWD01000001.1"/>
</dbReference>
<evidence type="ECO:0000313" key="2">
    <source>
        <dbReference type="Proteomes" id="UP000216339"/>
    </source>
</evidence>
<dbReference type="InterPro" id="IPR058532">
    <property type="entry name" value="YjbR/MT2646/Rv2570-like"/>
</dbReference>
<proteinExistence type="predicted"/>
<dbReference type="AlphaFoldDB" id="A0A271J2I5"/>
<dbReference type="Proteomes" id="UP000216339">
    <property type="component" value="Unassembled WGS sequence"/>
</dbReference>
<organism evidence="1 2">
    <name type="scientific">Rubrivirga marina</name>
    <dbReference type="NCBI Taxonomy" id="1196024"/>
    <lineage>
        <taxon>Bacteria</taxon>
        <taxon>Pseudomonadati</taxon>
        <taxon>Rhodothermota</taxon>
        <taxon>Rhodothermia</taxon>
        <taxon>Rhodothermales</taxon>
        <taxon>Rubricoccaceae</taxon>
        <taxon>Rubrivirga</taxon>
    </lineage>
</organism>
<protein>
    <submittedName>
        <fullName evidence="1">MmcQ-like protein</fullName>
    </submittedName>
</protein>
<comment type="caution">
    <text evidence="1">The sequence shown here is derived from an EMBL/GenBank/DDBJ whole genome shotgun (WGS) entry which is preliminary data.</text>
</comment>
<reference evidence="1 2" key="1">
    <citation type="submission" date="2016-11" db="EMBL/GenBank/DDBJ databases">
        <title>Study of marine rhodopsin-containing bacteria.</title>
        <authorList>
            <person name="Yoshizawa S."/>
            <person name="Kumagai Y."/>
            <person name="Kogure K."/>
        </authorList>
    </citation>
    <scope>NUCLEOTIDE SEQUENCE [LARGE SCALE GENOMIC DNA]</scope>
    <source>
        <strain evidence="1 2">SAORIC-28</strain>
    </source>
</reference>
<dbReference type="OrthoDB" id="9789813at2"/>
<name>A0A271J2I5_9BACT</name>
<accession>A0A271J2I5</accession>
<dbReference type="PANTHER" id="PTHR35145">
    <property type="entry name" value="CYTOPLASMIC PROTEIN-RELATED"/>
    <property type="match status" value="1"/>
</dbReference>
<evidence type="ECO:0000313" key="1">
    <source>
        <dbReference type="EMBL" id="PAP77570.1"/>
    </source>
</evidence>
<keyword evidence="2" id="KW-1185">Reference proteome</keyword>
<dbReference type="Pfam" id="PF04237">
    <property type="entry name" value="YjbR"/>
    <property type="match status" value="1"/>
</dbReference>
<dbReference type="PANTHER" id="PTHR35145:SF1">
    <property type="entry name" value="CYTOPLASMIC PROTEIN"/>
    <property type="match status" value="1"/>
</dbReference>
<dbReference type="Gene3D" id="3.90.1150.30">
    <property type="match status" value="1"/>
</dbReference>
<sequence>MHLDQLRDHCLAKPAVTESFPFDEDTLVFKVAGKMFALVGLERVPPTVALKCDPERALELRELYEAVGPAYHMSKTHWNGVGLRGDVPGDVVRELVDHSYDLVVAGLTRRVRAERGLD</sequence>
<gene>
    <name evidence="1" type="ORF">BSZ37_14525</name>
</gene>